<protein>
    <recommendedName>
        <fullName evidence="2">PH domain-containing protein</fullName>
    </recommendedName>
</protein>
<dbReference type="AlphaFoldDB" id="A0A7S2P3G9"/>
<dbReference type="InterPro" id="IPR011993">
    <property type="entry name" value="PH-like_dom_sf"/>
</dbReference>
<evidence type="ECO:0000313" key="1">
    <source>
        <dbReference type="EMBL" id="CAD9574878.1"/>
    </source>
</evidence>
<proteinExistence type="predicted"/>
<name>A0A7S2P3G9_9STRA</name>
<dbReference type="SUPFAM" id="SSF103657">
    <property type="entry name" value="BAR/IMD domain-like"/>
    <property type="match status" value="1"/>
</dbReference>
<evidence type="ECO:0008006" key="2">
    <source>
        <dbReference type="Google" id="ProtNLM"/>
    </source>
</evidence>
<reference evidence="1" key="1">
    <citation type="submission" date="2021-01" db="EMBL/GenBank/DDBJ databases">
        <authorList>
            <person name="Corre E."/>
            <person name="Pelletier E."/>
            <person name="Niang G."/>
            <person name="Scheremetjew M."/>
            <person name="Finn R."/>
            <person name="Kale V."/>
            <person name="Holt S."/>
            <person name="Cochrane G."/>
            <person name="Meng A."/>
            <person name="Brown T."/>
            <person name="Cohen L."/>
        </authorList>
    </citation>
    <scope>NUCLEOTIDE SEQUENCE</scope>
    <source>
        <strain evidence="1">B650</strain>
    </source>
</reference>
<organism evidence="1">
    <name type="scientific">Leptocylindrus danicus</name>
    <dbReference type="NCBI Taxonomy" id="163516"/>
    <lineage>
        <taxon>Eukaryota</taxon>
        <taxon>Sar</taxon>
        <taxon>Stramenopiles</taxon>
        <taxon>Ochrophyta</taxon>
        <taxon>Bacillariophyta</taxon>
        <taxon>Coscinodiscophyceae</taxon>
        <taxon>Chaetocerotophycidae</taxon>
        <taxon>Leptocylindrales</taxon>
        <taxon>Leptocylindraceae</taxon>
        <taxon>Leptocylindrus</taxon>
    </lineage>
</organism>
<dbReference type="EMBL" id="HBGY01013416">
    <property type="protein sequence ID" value="CAD9574878.1"/>
    <property type="molecule type" value="Transcribed_RNA"/>
</dbReference>
<accession>A0A7S2P3G9</accession>
<gene>
    <name evidence="1" type="ORF">LDAN0321_LOCUS8637</name>
</gene>
<dbReference type="InterPro" id="IPR027267">
    <property type="entry name" value="AH/BAR_dom_sf"/>
</dbReference>
<dbReference type="Gene3D" id="2.30.29.30">
    <property type="entry name" value="Pleckstrin-homology domain (PH domain)/Phosphotyrosine-binding domain (PTB)"/>
    <property type="match status" value="1"/>
</dbReference>
<sequence length="590" mass="67641">MSYDKQILSTSVYWSAVQAFLRKTVKETNVTEQTIRARILANRQYARHMTAMANCCEAIDDESNNTNTAQILGGETIISNGVTSHGTEEYLTLRSNGELLVRHRPKIEKNQDENDEEAVNKEPNISFNDLIMEENDRHQRIEEDVQLPQSTSNLYNGGELLGYLNEMAHSHRQVAKHFQENANKMTNDTLIEIVALRKQLSYVNYRAEALGKAVVLELRTAEHMVRDAWNAYAEIVELYENSKLGEPDDQPNQWNDMWLHEARYRVAVGLLSSCWNKCSATLSKLFNKVKDVEVERRICLRELMIQLMQRQEVEWMGLSSTGAGVLVNLASTSIEPAVIHQGLHDAIRREAKKNAQKERERILQERAQNDRDADSSQRSINNLRISSSSIPELLENKISSDDLDNDHIVPARKDEIMMEISSPLSSELLGAAQVLRRKRCSGIFKSWRSTLAITTADQYLHFFDVNCNSSSNQWKTAEMTFNELMPDVETPSEETVNISANPRKAPSRRWHKLIEPTESLFLPRCEAGIYYDESTRMHIVEIKEKKPTTGRRAFFGKKNTVKKMFIQAEHEDNLSYWADGLEQMGVKMKK</sequence>